<feature type="transmembrane region" description="Helical" evidence="1">
    <location>
        <begin position="123"/>
        <end position="145"/>
    </location>
</feature>
<dbReference type="PANTHER" id="PTHR33297:SF4">
    <property type="entry name" value="AMASTIN"/>
    <property type="match status" value="1"/>
</dbReference>
<name>A0A7G2C2U8_9TRYP</name>
<feature type="transmembrane region" description="Helical" evidence="1">
    <location>
        <begin position="44"/>
        <end position="66"/>
    </location>
</feature>
<keyword evidence="1" id="KW-1133">Transmembrane helix</keyword>
<dbReference type="Proteomes" id="UP000515908">
    <property type="component" value="Chromosome 01"/>
</dbReference>
<keyword evidence="3" id="KW-1185">Reference proteome</keyword>
<feature type="transmembrane region" description="Helical" evidence="1">
    <location>
        <begin position="225"/>
        <end position="248"/>
    </location>
</feature>
<proteinExistence type="predicted"/>
<keyword evidence="1" id="KW-0472">Membrane</keyword>
<organism evidence="2 3">
    <name type="scientific">Angomonas deanei</name>
    <dbReference type="NCBI Taxonomy" id="59799"/>
    <lineage>
        <taxon>Eukaryota</taxon>
        <taxon>Discoba</taxon>
        <taxon>Euglenozoa</taxon>
        <taxon>Kinetoplastea</taxon>
        <taxon>Metakinetoplastina</taxon>
        <taxon>Trypanosomatida</taxon>
        <taxon>Trypanosomatidae</taxon>
        <taxon>Strigomonadinae</taxon>
        <taxon>Angomonas</taxon>
    </lineage>
</organism>
<accession>A0A7G2C2U8</accession>
<dbReference type="VEuPathDB" id="TriTrypDB:ADEAN_000045300"/>
<dbReference type="Pfam" id="PF07344">
    <property type="entry name" value="Amastin"/>
    <property type="match status" value="1"/>
</dbReference>
<evidence type="ECO:0000313" key="3">
    <source>
        <dbReference type="Proteomes" id="UP000515908"/>
    </source>
</evidence>
<keyword evidence="1" id="KW-0812">Transmembrane</keyword>
<feature type="transmembrane region" description="Helical" evidence="1">
    <location>
        <begin position="151"/>
        <end position="173"/>
    </location>
</feature>
<dbReference type="EMBL" id="LR877145">
    <property type="protein sequence ID" value="CAD2213017.1"/>
    <property type="molecule type" value="Genomic_DNA"/>
</dbReference>
<evidence type="ECO:0000313" key="2">
    <source>
        <dbReference type="EMBL" id="CAD2213017.1"/>
    </source>
</evidence>
<dbReference type="AlphaFoldDB" id="A0A7G2C2U8"/>
<protein>
    <submittedName>
        <fullName evidence="2">Amastin surface glycoprotein, putative</fullName>
    </submittedName>
</protein>
<sequence>MSSYSLYLYDDTETDLPRVCSSAPAPVEEVSPKVVKKAPRQRRIAPVVFCVLQFVILLLCILGVCFDQIRPSEEIQKTVVGCFSYWGIKKPGENCITGKNDYFSTTTALSVCKTRESKIKAGGGCGLTAVVLIFASLLSGCAAVYTGDRVLLFVGVGLNVVAFIFLCVSWAVIAYMFHHADGLKPETVEKGMNWFFHGLDVNIELLCMAFKDLNQLDEGYTYVKYGSGFGLLLASWALLVINSVICLLPF</sequence>
<dbReference type="PANTHER" id="PTHR33297">
    <property type="entry name" value="AMASTIN-LIKE SURFACE PROTEIN-LIKE PROTEIN-RELATED"/>
    <property type="match status" value="1"/>
</dbReference>
<gene>
    <name evidence="2" type="ORF">ADEAN_000045300</name>
</gene>
<reference evidence="2 3" key="1">
    <citation type="submission" date="2020-08" db="EMBL/GenBank/DDBJ databases">
        <authorList>
            <person name="Newling K."/>
            <person name="Davey J."/>
            <person name="Forrester S."/>
        </authorList>
    </citation>
    <scope>NUCLEOTIDE SEQUENCE [LARGE SCALE GENOMIC DNA]</scope>
    <source>
        <strain evidence="3">Crithidia deanei Carvalho (ATCC PRA-265)</strain>
    </source>
</reference>
<evidence type="ECO:0000256" key="1">
    <source>
        <dbReference type="SAM" id="Phobius"/>
    </source>
</evidence>
<dbReference type="InterPro" id="IPR009944">
    <property type="entry name" value="Amastin"/>
</dbReference>